<feature type="transmembrane region" description="Helical" evidence="12">
    <location>
        <begin position="125"/>
        <end position="143"/>
    </location>
</feature>
<evidence type="ECO:0000256" key="11">
    <source>
        <dbReference type="ARBA" id="ARBA00023310"/>
    </source>
</evidence>
<evidence type="ECO:0000256" key="2">
    <source>
        <dbReference type="ARBA" id="ARBA00006810"/>
    </source>
</evidence>
<dbReference type="NCBIfam" id="NF004477">
    <property type="entry name" value="PRK05815.1-1"/>
    <property type="match status" value="1"/>
</dbReference>
<dbReference type="Gene3D" id="1.20.120.220">
    <property type="entry name" value="ATP synthase, F0 complex, subunit A"/>
    <property type="match status" value="1"/>
</dbReference>
<evidence type="ECO:0000256" key="4">
    <source>
        <dbReference type="ARBA" id="ARBA00022475"/>
    </source>
</evidence>
<keyword evidence="6 12" id="KW-0812">Transmembrane</keyword>
<evidence type="ECO:0000256" key="3">
    <source>
        <dbReference type="ARBA" id="ARBA00022448"/>
    </source>
</evidence>
<keyword evidence="4 12" id="KW-1003">Cell membrane</keyword>
<evidence type="ECO:0000256" key="7">
    <source>
        <dbReference type="ARBA" id="ARBA00022781"/>
    </source>
</evidence>
<dbReference type="PANTHER" id="PTHR42823">
    <property type="entry name" value="ATP SYNTHASE SUBUNIT A, CHLOROPLASTIC"/>
    <property type="match status" value="1"/>
</dbReference>
<feature type="transmembrane region" description="Helical" evidence="12">
    <location>
        <begin position="245"/>
        <end position="263"/>
    </location>
</feature>
<dbReference type="GO" id="GO:0042777">
    <property type="term" value="P:proton motive force-driven plasma membrane ATP synthesis"/>
    <property type="evidence" value="ECO:0007669"/>
    <property type="project" value="TreeGrafter"/>
</dbReference>
<dbReference type="InterPro" id="IPR023011">
    <property type="entry name" value="ATP_synth_F0_asu_AS"/>
</dbReference>
<evidence type="ECO:0000313" key="15">
    <source>
        <dbReference type="Proteomes" id="UP000199706"/>
    </source>
</evidence>
<feature type="transmembrane region" description="Helical" evidence="12">
    <location>
        <begin position="283"/>
        <end position="305"/>
    </location>
</feature>
<keyword evidence="11 12" id="KW-0066">ATP synthesis</keyword>
<feature type="transmembrane region" description="Helical" evidence="12">
    <location>
        <begin position="175"/>
        <end position="194"/>
    </location>
</feature>
<dbReference type="InterPro" id="IPR045082">
    <property type="entry name" value="ATP_syn_F0_a_bact/chloroplast"/>
</dbReference>
<keyword evidence="5 12" id="KW-0138">CF(0)</keyword>
<dbReference type="FunFam" id="1.20.120.220:FF:000002">
    <property type="entry name" value="ATP synthase subunit a"/>
    <property type="match status" value="1"/>
</dbReference>
<protein>
    <recommendedName>
        <fullName evidence="12 13">ATP synthase subunit a</fullName>
    </recommendedName>
    <alternativeName>
        <fullName evidence="12">ATP synthase F0 sector subunit a</fullName>
    </alternativeName>
    <alternativeName>
        <fullName evidence="12">F-ATPase subunit 6</fullName>
    </alternativeName>
</protein>
<accession>A0A1G7PSM6</accession>
<comment type="function">
    <text evidence="12 13">Key component of the proton channel; it plays a direct role in the translocation of protons across the membrane.</text>
</comment>
<dbReference type="GO" id="GO:0046933">
    <property type="term" value="F:proton-transporting ATP synthase activity, rotational mechanism"/>
    <property type="evidence" value="ECO:0007669"/>
    <property type="project" value="UniProtKB-UniRule"/>
</dbReference>
<dbReference type="PROSITE" id="PS00449">
    <property type="entry name" value="ATPASE_A"/>
    <property type="match status" value="1"/>
</dbReference>
<gene>
    <name evidence="12" type="primary">atpB</name>
    <name evidence="14" type="ORF">SAMN05216466_101436</name>
</gene>
<dbReference type="GO" id="GO:0005886">
    <property type="term" value="C:plasma membrane"/>
    <property type="evidence" value="ECO:0007669"/>
    <property type="project" value="UniProtKB-SubCell"/>
</dbReference>
<dbReference type="InterPro" id="IPR000568">
    <property type="entry name" value="ATP_synth_F0_asu"/>
</dbReference>
<comment type="subcellular location">
    <subcellularLocation>
        <location evidence="12 13">Cell membrane</location>
        <topology evidence="12 13">Multi-pass membrane protein</topology>
    </subcellularLocation>
    <subcellularLocation>
        <location evidence="1">Membrane</location>
        <topology evidence="1">Multi-pass membrane protein</topology>
    </subcellularLocation>
</comment>
<reference evidence="14 15" key="1">
    <citation type="submission" date="2016-10" db="EMBL/GenBank/DDBJ databases">
        <authorList>
            <person name="de Groot N.N."/>
        </authorList>
    </citation>
    <scope>NUCLEOTIDE SEQUENCE [LARGE SCALE GENOMIC DNA]</scope>
    <source>
        <strain evidence="14 15">LMG 2247</strain>
    </source>
</reference>
<dbReference type="Pfam" id="PF00119">
    <property type="entry name" value="ATP-synt_A"/>
    <property type="match status" value="1"/>
</dbReference>
<sequence length="312" mass="34399">MTCAGVFPQYTIAREQPRTIFDNLGGINDMAASEGTRAMDPSEYIAHHLQNFSTAHQTSIFDIHVWNLDTLFWSIVCGLLTIFILNLAARKATSGVPGRFQCAIEMLVEMVEDQSKSMIHGSRTFIAPLALFVFVWVALMNSLDFIPVDLPGRVIGWLGLSQVIPHHRIVPTADLNGTIGIALGVFVLMIYYNFKIKGAGGFIHELLSAPFGAHPLLWIPNLALNIIEFVAKTVSLGMRLFGNMYAGELLFLLIALLGSIWSFGADTTVLGFIGHVIAGSVWAIFHILIVLLQAFIFMMLTLVYLGQAHDKH</sequence>
<keyword evidence="9 12" id="KW-0406">Ion transport</keyword>
<comment type="similarity">
    <text evidence="2 12 13">Belongs to the ATPase A chain family.</text>
</comment>
<dbReference type="SUPFAM" id="SSF81336">
    <property type="entry name" value="F1F0 ATP synthase subunit A"/>
    <property type="match status" value="1"/>
</dbReference>
<dbReference type="GO" id="GO:0045259">
    <property type="term" value="C:proton-transporting ATP synthase complex"/>
    <property type="evidence" value="ECO:0007669"/>
    <property type="project" value="UniProtKB-KW"/>
</dbReference>
<proteinExistence type="inferred from homology"/>
<dbReference type="NCBIfam" id="TIGR01131">
    <property type="entry name" value="ATP_synt_6_or_A"/>
    <property type="match status" value="1"/>
</dbReference>
<keyword evidence="10 12" id="KW-0472">Membrane</keyword>
<dbReference type="InterPro" id="IPR035908">
    <property type="entry name" value="F0_ATP_A_sf"/>
</dbReference>
<evidence type="ECO:0000256" key="5">
    <source>
        <dbReference type="ARBA" id="ARBA00022547"/>
    </source>
</evidence>
<evidence type="ECO:0000256" key="10">
    <source>
        <dbReference type="ARBA" id="ARBA00023136"/>
    </source>
</evidence>
<feature type="transmembrane region" description="Helical" evidence="12">
    <location>
        <begin position="71"/>
        <end position="89"/>
    </location>
</feature>
<dbReference type="HAMAP" id="MF_01393">
    <property type="entry name" value="ATP_synth_a_bact"/>
    <property type="match status" value="1"/>
</dbReference>
<evidence type="ECO:0000256" key="6">
    <source>
        <dbReference type="ARBA" id="ARBA00022692"/>
    </source>
</evidence>
<evidence type="ECO:0000256" key="1">
    <source>
        <dbReference type="ARBA" id="ARBA00004141"/>
    </source>
</evidence>
<dbReference type="AlphaFoldDB" id="A0A1G7PSM6"/>
<dbReference type="Proteomes" id="UP000199706">
    <property type="component" value="Unassembled WGS sequence"/>
</dbReference>
<keyword evidence="3 12" id="KW-0813">Transport</keyword>
<evidence type="ECO:0000256" key="13">
    <source>
        <dbReference type="RuleBase" id="RU000483"/>
    </source>
</evidence>
<evidence type="ECO:0000313" key="14">
    <source>
        <dbReference type="EMBL" id="SDF89276.1"/>
    </source>
</evidence>
<evidence type="ECO:0000256" key="8">
    <source>
        <dbReference type="ARBA" id="ARBA00022989"/>
    </source>
</evidence>
<evidence type="ECO:0000256" key="12">
    <source>
        <dbReference type="HAMAP-Rule" id="MF_01393"/>
    </source>
</evidence>
<keyword evidence="8 12" id="KW-1133">Transmembrane helix</keyword>
<dbReference type="EMBL" id="FNCJ01000001">
    <property type="protein sequence ID" value="SDF89276.1"/>
    <property type="molecule type" value="Genomic_DNA"/>
</dbReference>
<dbReference type="PANTHER" id="PTHR42823:SF3">
    <property type="entry name" value="ATP SYNTHASE SUBUNIT A, CHLOROPLASTIC"/>
    <property type="match status" value="1"/>
</dbReference>
<keyword evidence="7 12" id="KW-0375">Hydrogen ion transport</keyword>
<evidence type="ECO:0000256" key="9">
    <source>
        <dbReference type="ARBA" id="ARBA00023065"/>
    </source>
</evidence>
<organism evidence="14 15">
    <name type="scientific">Paraburkholderia phenazinium</name>
    <dbReference type="NCBI Taxonomy" id="60549"/>
    <lineage>
        <taxon>Bacteria</taxon>
        <taxon>Pseudomonadati</taxon>
        <taxon>Pseudomonadota</taxon>
        <taxon>Betaproteobacteria</taxon>
        <taxon>Burkholderiales</taxon>
        <taxon>Burkholderiaceae</taxon>
        <taxon>Paraburkholderia</taxon>
    </lineage>
</organism>
<dbReference type="CDD" id="cd00310">
    <property type="entry name" value="ATP-synt_Fo_a_6"/>
    <property type="match status" value="1"/>
</dbReference>
<name>A0A1G7PSM6_9BURK</name>